<comment type="caution">
    <text evidence="1">The sequence shown here is derived from an EMBL/GenBank/DDBJ whole genome shotgun (WGS) entry which is preliminary data.</text>
</comment>
<proteinExistence type="predicted"/>
<reference evidence="1 2" key="1">
    <citation type="journal article" date="2020" name="Cell">
        <title>Large-Scale Comparative Analyses of Tick Genomes Elucidate Their Genetic Diversity and Vector Capacities.</title>
        <authorList>
            <consortium name="Tick Genome and Microbiome Consortium (TIGMIC)"/>
            <person name="Jia N."/>
            <person name="Wang J."/>
            <person name="Shi W."/>
            <person name="Du L."/>
            <person name="Sun Y."/>
            <person name="Zhan W."/>
            <person name="Jiang J.F."/>
            <person name="Wang Q."/>
            <person name="Zhang B."/>
            <person name="Ji P."/>
            <person name="Bell-Sakyi L."/>
            <person name="Cui X.M."/>
            <person name="Yuan T.T."/>
            <person name="Jiang B.G."/>
            <person name="Yang W.F."/>
            <person name="Lam T.T."/>
            <person name="Chang Q.C."/>
            <person name="Ding S.J."/>
            <person name="Wang X.J."/>
            <person name="Zhu J.G."/>
            <person name="Ruan X.D."/>
            <person name="Zhao L."/>
            <person name="Wei J.T."/>
            <person name="Ye R.Z."/>
            <person name="Que T.C."/>
            <person name="Du C.H."/>
            <person name="Zhou Y.H."/>
            <person name="Cheng J.X."/>
            <person name="Dai P.F."/>
            <person name="Guo W.B."/>
            <person name="Han X.H."/>
            <person name="Huang E.J."/>
            <person name="Li L.F."/>
            <person name="Wei W."/>
            <person name="Gao Y.C."/>
            <person name="Liu J.Z."/>
            <person name="Shao H.Z."/>
            <person name="Wang X."/>
            <person name="Wang C.C."/>
            <person name="Yang T.C."/>
            <person name="Huo Q.B."/>
            <person name="Li W."/>
            <person name="Chen H.Y."/>
            <person name="Chen S.E."/>
            <person name="Zhou L.G."/>
            <person name="Ni X.B."/>
            <person name="Tian J.H."/>
            <person name="Sheng Y."/>
            <person name="Liu T."/>
            <person name="Pan Y.S."/>
            <person name="Xia L.Y."/>
            <person name="Li J."/>
            <person name="Zhao F."/>
            <person name="Cao W.C."/>
        </authorList>
    </citation>
    <scope>NUCLEOTIDE SEQUENCE [LARGE SCALE GENOMIC DNA]</scope>
    <source>
        <strain evidence="1">Iper-2018</strain>
    </source>
</reference>
<dbReference type="EMBL" id="JABSTQ010009348">
    <property type="protein sequence ID" value="KAG0430141.1"/>
    <property type="molecule type" value="Genomic_DNA"/>
</dbReference>
<organism evidence="1 2">
    <name type="scientific">Ixodes persulcatus</name>
    <name type="common">Taiga tick</name>
    <dbReference type="NCBI Taxonomy" id="34615"/>
    <lineage>
        <taxon>Eukaryota</taxon>
        <taxon>Metazoa</taxon>
        <taxon>Ecdysozoa</taxon>
        <taxon>Arthropoda</taxon>
        <taxon>Chelicerata</taxon>
        <taxon>Arachnida</taxon>
        <taxon>Acari</taxon>
        <taxon>Parasitiformes</taxon>
        <taxon>Ixodida</taxon>
        <taxon>Ixodoidea</taxon>
        <taxon>Ixodidae</taxon>
        <taxon>Ixodinae</taxon>
        <taxon>Ixodes</taxon>
    </lineage>
</organism>
<accession>A0AC60QAI7</accession>
<sequence length="546" mass="59322">MARLTESAESNKTGDHALITNSNNGTEVTNQETTSQKIQVVKIQLQQLILAFNNALSTGQPENGINVMDGNGPEREVTTTHASALETTAQYIYAKNATLERAPCELGASERILLILHEIAGDKWANPLAAQGCKSVFELIDCATTLHRRRPREKAQAHKGMHKPATSTQQTTSALTNAPSLKSFKHTSQRNCLNCDQPSHFSRDGPEPKTTATICAEKKLVQKGMSPSEKNVHCFLCTTGDSLFIVIAFTERNHLLKASKGVTPRRFVHLHRHLPMPPTWWHLLCQIPLQGPSVVTPKSNLNNCSSPPRDLDIHQSPQHRARPLVLRELLPSSCLDAGGPSDIFATRWMARVALRRYASQWSSHLDGGTSDVLVYRGGDGSMETAVYRKPYDTGNFLSYNSHNRTEQKRSVMNPPRPVPGEPRALEPQLCLENPSRLTSQPLASRAGGTASAVQGALSLQSGVMHGAMPVKTEGGQLKMVNVGPALNSDSAKNTAAVTLEENDSAKLGQAEPRHAAAEKYGRDGGTPVSCANIYARERTANAALVV</sequence>
<evidence type="ECO:0000313" key="1">
    <source>
        <dbReference type="EMBL" id="KAG0430141.1"/>
    </source>
</evidence>
<name>A0AC60QAI7_IXOPE</name>
<evidence type="ECO:0000313" key="2">
    <source>
        <dbReference type="Proteomes" id="UP000805193"/>
    </source>
</evidence>
<dbReference type="Proteomes" id="UP000805193">
    <property type="component" value="Unassembled WGS sequence"/>
</dbReference>
<keyword evidence="2" id="KW-1185">Reference proteome</keyword>
<protein>
    <submittedName>
        <fullName evidence="1">Uncharacterized protein</fullName>
    </submittedName>
</protein>
<gene>
    <name evidence="1" type="ORF">HPB47_022957</name>
</gene>